<dbReference type="EMBL" id="JAKIKS010000004">
    <property type="protein sequence ID" value="MCL1123305.1"/>
    <property type="molecule type" value="Genomic_DNA"/>
</dbReference>
<keyword evidence="2" id="KW-1185">Reference proteome</keyword>
<name>A0ABT0L6L5_9GAMM</name>
<reference evidence="1 2" key="1">
    <citation type="submission" date="2022-01" db="EMBL/GenBank/DDBJ databases">
        <title>Whole genome-based taxonomy of the Shewanellaceae.</title>
        <authorList>
            <person name="Martin-Rodriguez A.J."/>
        </authorList>
    </citation>
    <scope>NUCLEOTIDE SEQUENCE [LARGE SCALE GENOMIC DNA]</scope>
    <source>
        <strain evidence="1 2">DSM 17177</strain>
    </source>
</reference>
<evidence type="ECO:0000313" key="1">
    <source>
        <dbReference type="EMBL" id="MCL1123305.1"/>
    </source>
</evidence>
<gene>
    <name evidence="1" type="ORF">L2764_02110</name>
</gene>
<proteinExistence type="predicted"/>
<dbReference type="Proteomes" id="UP001203423">
    <property type="component" value="Unassembled WGS sequence"/>
</dbReference>
<evidence type="ECO:0000313" key="2">
    <source>
        <dbReference type="Proteomes" id="UP001203423"/>
    </source>
</evidence>
<comment type="caution">
    <text evidence="1">The sequence shown here is derived from an EMBL/GenBank/DDBJ whole genome shotgun (WGS) entry which is preliminary data.</text>
</comment>
<dbReference type="InterPro" id="IPR019694">
    <property type="entry name" value="Phage_HP1_Orf23"/>
</dbReference>
<dbReference type="Pfam" id="PF10758">
    <property type="entry name" value="DUF2586"/>
    <property type="match status" value="1"/>
</dbReference>
<accession>A0ABT0L6L5</accession>
<sequence length="369" mass="39899">MAQGKVSVAALNTGSGATKEIERTMLFIGVTATVSEQIEPISAQSDFDALFGEADSDLKTQLKAWVRNGDDLVSGYALGINESDNVFDAINKAMDENIYPEMIAICLPVTGKAEVEAYQAVALEMLSKHARYLRLLIAVPGIDSTTQTWSEYNASLTPLSDGVVAVHVALIPQIHGDELGGVAGRLCKRSVTIADSPMRVLTGAMSLLPAPIDKNGAPLTNATLAALDVQRFSCTQFYPGFDGTYFGDVQLLDAEGGDFQTIEIGRIIDKAAREVRIKAIHQIKNRRLNNSPSGIAFGKRVLGKPLRDMSKPINIGADKFPGDIRPPKDDAVSLTFMNERQLRVILKVQPVDSPSEILVGIMLDRSEKE</sequence>
<organism evidence="1 2">
    <name type="scientific">Shewanella surugensis</name>
    <dbReference type="NCBI Taxonomy" id="212020"/>
    <lineage>
        <taxon>Bacteria</taxon>
        <taxon>Pseudomonadati</taxon>
        <taxon>Pseudomonadota</taxon>
        <taxon>Gammaproteobacteria</taxon>
        <taxon>Alteromonadales</taxon>
        <taxon>Shewanellaceae</taxon>
        <taxon>Shewanella</taxon>
    </lineage>
</organism>
<protein>
    <submittedName>
        <fullName evidence="1">DUF2586 domain-containing protein</fullName>
    </submittedName>
</protein>
<dbReference type="RefSeq" id="WP_248938588.1">
    <property type="nucleotide sequence ID" value="NZ_JAKIKS010000004.1"/>
</dbReference>